<protein>
    <submittedName>
        <fullName evidence="2">Uncharacterized protein</fullName>
    </submittedName>
</protein>
<reference evidence="2 3" key="1">
    <citation type="submission" date="2024-04" db="EMBL/GenBank/DDBJ databases">
        <authorList>
            <consortium name="Molecular Ecology Group"/>
        </authorList>
    </citation>
    <scope>NUCLEOTIDE SEQUENCE [LARGE SCALE GENOMIC DNA]</scope>
</reference>
<evidence type="ECO:0000256" key="1">
    <source>
        <dbReference type="SAM" id="MobiDB-lite"/>
    </source>
</evidence>
<evidence type="ECO:0000313" key="2">
    <source>
        <dbReference type="EMBL" id="CAL1674255.1"/>
    </source>
</evidence>
<gene>
    <name evidence="2" type="ORF">LPLAT_LOCUS965</name>
</gene>
<dbReference type="Proteomes" id="UP001497644">
    <property type="component" value="Chromosome 1"/>
</dbReference>
<organism evidence="2 3">
    <name type="scientific">Lasius platythorax</name>
    <dbReference type="NCBI Taxonomy" id="488582"/>
    <lineage>
        <taxon>Eukaryota</taxon>
        <taxon>Metazoa</taxon>
        <taxon>Ecdysozoa</taxon>
        <taxon>Arthropoda</taxon>
        <taxon>Hexapoda</taxon>
        <taxon>Insecta</taxon>
        <taxon>Pterygota</taxon>
        <taxon>Neoptera</taxon>
        <taxon>Endopterygota</taxon>
        <taxon>Hymenoptera</taxon>
        <taxon>Apocrita</taxon>
        <taxon>Aculeata</taxon>
        <taxon>Formicoidea</taxon>
        <taxon>Formicidae</taxon>
        <taxon>Formicinae</taxon>
        <taxon>Lasius</taxon>
        <taxon>Lasius</taxon>
    </lineage>
</organism>
<dbReference type="EMBL" id="OZ034824">
    <property type="protein sequence ID" value="CAL1674255.1"/>
    <property type="molecule type" value="Genomic_DNA"/>
</dbReference>
<dbReference type="AlphaFoldDB" id="A0AAV2N4T4"/>
<accession>A0AAV2N4T4</accession>
<sequence length="128" mass="14319">MPTVPRFKHAAPLKGPQGRDNVAVEQSETDNGAESAPFLRLCHFYRGSDVAREQCTGDRLCKVGQSGIYNYTYEDDARKIVKSNILMRYMFEVLVAHSYRVSPHCFYLQKSIVGAEARIADPAVAYAS</sequence>
<feature type="region of interest" description="Disordered" evidence="1">
    <location>
        <begin position="11"/>
        <end position="32"/>
    </location>
</feature>
<keyword evidence="3" id="KW-1185">Reference proteome</keyword>
<name>A0AAV2N4T4_9HYME</name>
<evidence type="ECO:0000313" key="3">
    <source>
        <dbReference type="Proteomes" id="UP001497644"/>
    </source>
</evidence>
<proteinExistence type="predicted"/>